<evidence type="ECO:0000313" key="3">
    <source>
        <dbReference type="Proteomes" id="UP000005741"/>
    </source>
</evidence>
<dbReference type="OrthoDB" id="4907at2157"/>
<dbReference type="InParanoid" id="H1YZT3"/>
<sequence>MKYVITGGAGFIGSNIAEALSSDKNIEIIIIDDLSSGKVENIEIFDDKKNITFINGSITNSDLPEETVKGADGIFHQAAIASVQKSVEEPDMTNEVNLTGTLNVLNAARKNNVSKVVMASSAAVYGDNPNMPLGEDEKPKPMTPYAVQKLTGEYYAEVFSALYNVSATALRYFNVYGPRQDPKSPYSGVISIFSDKISAGEPITIYGDGRQTRDFIYVGDVVRANLSAMGLEYSNGFRKCPGASGGVYNVATGRETDLLELASALMEINHREVYINFEERRPGDINKSLASVKKAAAPYEEGGLGFSAQTEIKEGLLKLKDYNENVKR</sequence>
<keyword evidence="3" id="KW-1185">Reference proteome</keyword>
<dbReference type="EMBL" id="CM001436">
    <property type="protein sequence ID" value="EHQ34345.1"/>
    <property type="molecule type" value="Genomic_DNA"/>
</dbReference>
<proteinExistence type="predicted"/>
<dbReference type="FunCoup" id="H1YZT3">
    <property type="interactions" value="74"/>
</dbReference>
<dbReference type="PANTHER" id="PTHR43245:SF13">
    <property type="entry name" value="UDP-D-APIOSE_UDP-D-XYLOSE SYNTHASE 2"/>
    <property type="match status" value="1"/>
</dbReference>
<accession>H1YZT3</accession>
<dbReference type="Gene3D" id="3.40.50.720">
    <property type="entry name" value="NAD(P)-binding Rossmann-like Domain"/>
    <property type="match status" value="1"/>
</dbReference>
<dbReference type="AlphaFoldDB" id="H1YZT3"/>
<gene>
    <name evidence="2" type="ORF">Metlim_0192</name>
</gene>
<feature type="domain" description="NAD-dependent epimerase/dehydratase" evidence="1">
    <location>
        <begin position="4"/>
        <end position="229"/>
    </location>
</feature>
<reference evidence="2 3" key="1">
    <citation type="submission" date="2011-10" db="EMBL/GenBank/DDBJ databases">
        <title>The Improved High-Quality Draft genome of Methanoplanus limicola DSM 2279.</title>
        <authorList>
            <consortium name="US DOE Joint Genome Institute (JGI-PGF)"/>
            <person name="Lucas S."/>
            <person name="Copeland A."/>
            <person name="Lapidus A."/>
            <person name="Glavina del Rio T."/>
            <person name="Dalin E."/>
            <person name="Tice H."/>
            <person name="Bruce D."/>
            <person name="Goodwin L."/>
            <person name="Pitluck S."/>
            <person name="Peters L."/>
            <person name="Mikhailova N."/>
            <person name="Lu M."/>
            <person name="Kyrpides N."/>
            <person name="Mavromatis K."/>
            <person name="Ivanova N."/>
            <person name="Markowitz V."/>
            <person name="Cheng J.-F."/>
            <person name="Hugenholtz P."/>
            <person name="Woyke T."/>
            <person name="Wu D."/>
            <person name="Wirth R."/>
            <person name="Brambilla E.-M."/>
            <person name="Klenk H.-P."/>
            <person name="Eisen J.A."/>
        </authorList>
    </citation>
    <scope>NUCLEOTIDE SEQUENCE [LARGE SCALE GENOMIC DNA]</scope>
    <source>
        <strain evidence="2 3">DSM 2279</strain>
    </source>
</reference>
<dbReference type="PATRIC" id="fig|937775.9.peg.230"/>
<dbReference type="Gene3D" id="3.90.25.10">
    <property type="entry name" value="UDP-galactose 4-epimerase, domain 1"/>
    <property type="match status" value="1"/>
</dbReference>
<dbReference type="STRING" id="937775.Metlim_0192"/>
<dbReference type="InterPro" id="IPR050177">
    <property type="entry name" value="Lipid_A_modif_metabolic_enz"/>
</dbReference>
<dbReference type="SUPFAM" id="SSF51735">
    <property type="entry name" value="NAD(P)-binding Rossmann-fold domains"/>
    <property type="match status" value="1"/>
</dbReference>
<evidence type="ECO:0000313" key="2">
    <source>
        <dbReference type="EMBL" id="EHQ34345.1"/>
    </source>
</evidence>
<protein>
    <submittedName>
        <fullName evidence="2">NAD-dependent epimerase/dehydratase</fullName>
    </submittedName>
</protein>
<dbReference type="Pfam" id="PF01370">
    <property type="entry name" value="Epimerase"/>
    <property type="match status" value="1"/>
</dbReference>
<dbReference type="PANTHER" id="PTHR43245">
    <property type="entry name" value="BIFUNCTIONAL POLYMYXIN RESISTANCE PROTEIN ARNA"/>
    <property type="match status" value="1"/>
</dbReference>
<dbReference type="HOGENOM" id="CLU_007383_1_7_2"/>
<dbReference type="InterPro" id="IPR036291">
    <property type="entry name" value="NAD(P)-bd_dom_sf"/>
</dbReference>
<organism evidence="2 3">
    <name type="scientific">Methanoplanus limicola DSM 2279</name>
    <dbReference type="NCBI Taxonomy" id="937775"/>
    <lineage>
        <taxon>Archaea</taxon>
        <taxon>Methanobacteriati</taxon>
        <taxon>Methanobacteriota</taxon>
        <taxon>Stenosarchaea group</taxon>
        <taxon>Methanomicrobia</taxon>
        <taxon>Methanomicrobiales</taxon>
        <taxon>Methanomicrobiaceae</taxon>
        <taxon>Methanoplanus</taxon>
    </lineage>
</organism>
<name>H1YZT3_9EURY</name>
<dbReference type="Proteomes" id="UP000005741">
    <property type="component" value="Chromosome"/>
</dbReference>
<dbReference type="InterPro" id="IPR001509">
    <property type="entry name" value="Epimerase_deHydtase"/>
</dbReference>
<evidence type="ECO:0000259" key="1">
    <source>
        <dbReference type="Pfam" id="PF01370"/>
    </source>
</evidence>
<dbReference type="RefSeq" id="WP_004075958.1">
    <property type="nucleotide sequence ID" value="NZ_CM001436.1"/>
</dbReference>